<evidence type="ECO:0000256" key="1">
    <source>
        <dbReference type="SAM" id="MobiDB-lite"/>
    </source>
</evidence>
<dbReference type="EMBL" id="JAFBFC010000001">
    <property type="protein sequence ID" value="MBM7701352.1"/>
    <property type="molecule type" value="Genomic_DNA"/>
</dbReference>
<keyword evidence="2" id="KW-1133">Transmembrane helix</keyword>
<sequence>MRNEHFLRTFLLLTACTGYLLVFSYVGVYAYEKLVGGEDTFKPGTQIASLNVSDVPKASVKEKVAESIDKWMMTESVTIRFKEKSEALPMDVYSFSAQDTALQVENGATNPVAVQVNEKLLSSFLNSFLGEQYVEKVDQKTLQQELHTIASTLKTGQKVYQLEEYIAADDSEIGTIFESNVSVTEEELTEVQLWVDEVKEIEVNPQSKVSMVKIAEQASLSNLSKESLSLVASAIYEVIAHSNFDILERHIGNVIPKHVTPGFEARVEYDKLDLLFFNPNYTNYQIMFELSNGELMTRLVGQPFFYEYEASVKENQEYEPKTIVQYTAMLPPNVTNFEELGKNGLWLKVYRDISSQGSAIQSVLLSEDFYPPIHRIEQRGLIVEKEEQSTANTDNSDEATDQEADQETKDDNKKNVPNVGKIPSEDRQEEDETEENDRSTKQPSDEQETEPSSQLEDLVKP</sequence>
<evidence type="ECO:0000313" key="4">
    <source>
        <dbReference type="Proteomes" id="UP000809829"/>
    </source>
</evidence>
<dbReference type="PANTHER" id="PTHR35788">
    <property type="entry name" value="EXPORTED PROTEIN-RELATED"/>
    <property type="match status" value="1"/>
</dbReference>
<evidence type="ECO:0000256" key="2">
    <source>
        <dbReference type="SAM" id="Phobius"/>
    </source>
</evidence>
<dbReference type="InterPro" id="IPR052913">
    <property type="entry name" value="Glycopeptide_resist_protein"/>
</dbReference>
<keyword evidence="2" id="KW-0812">Transmembrane</keyword>
<comment type="caution">
    <text evidence="3">The sequence shown here is derived from an EMBL/GenBank/DDBJ whole genome shotgun (WGS) entry which is preliminary data.</text>
</comment>
<proteinExistence type="predicted"/>
<dbReference type="Proteomes" id="UP000809829">
    <property type="component" value="Unassembled WGS sequence"/>
</dbReference>
<dbReference type="PANTHER" id="PTHR35788:SF1">
    <property type="entry name" value="EXPORTED PROTEIN"/>
    <property type="match status" value="1"/>
</dbReference>
<protein>
    <recommendedName>
        <fullName evidence="5">G5 domain-containing protein</fullName>
    </recommendedName>
</protein>
<name>A0ABS2QQW0_9BACI</name>
<evidence type="ECO:0000313" key="3">
    <source>
        <dbReference type="EMBL" id="MBM7701352.1"/>
    </source>
</evidence>
<gene>
    <name evidence="3" type="ORF">JOC83_000178</name>
</gene>
<keyword evidence="4" id="KW-1185">Reference proteome</keyword>
<dbReference type="RefSeq" id="WP_205182622.1">
    <property type="nucleotide sequence ID" value="NZ_JAFBFC010000001.1"/>
</dbReference>
<feature type="compositionally biased region" description="Acidic residues" evidence="1">
    <location>
        <begin position="395"/>
        <end position="405"/>
    </location>
</feature>
<keyword evidence="2" id="KW-0472">Membrane</keyword>
<organism evidence="3 4">
    <name type="scientific">Priestia iocasae</name>
    <dbReference type="NCBI Taxonomy" id="2291674"/>
    <lineage>
        <taxon>Bacteria</taxon>
        <taxon>Bacillati</taxon>
        <taxon>Bacillota</taxon>
        <taxon>Bacilli</taxon>
        <taxon>Bacillales</taxon>
        <taxon>Bacillaceae</taxon>
        <taxon>Priestia</taxon>
    </lineage>
</organism>
<dbReference type="InterPro" id="IPR007391">
    <property type="entry name" value="Vancomycin_resist_VanW"/>
</dbReference>
<feature type="transmembrane region" description="Helical" evidence="2">
    <location>
        <begin position="12"/>
        <end position="31"/>
    </location>
</feature>
<evidence type="ECO:0008006" key="5">
    <source>
        <dbReference type="Google" id="ProtNLM"/>
    </source>
</evidence>
<dbReference type="Pfam" id="PF04294">
    <property type="entry name" value="VanW"/>
    <property type="match status" value="1"/>
</dbReference>
<feature type="region of interest" description="Disordered" evidence="1">
    <location>
        <begin position="380"/>
        <end position="461"/>
    </location>
</feature>
<reference evidence="3 4" key="1">
    <citation type="submission" date="2021-01" db="EMBL/GenBank/DDBJ databases">
        <title>Genomic Encyclopedia of Type Strains, Phase IV (KMG-IV): sequencing the most valuable type-strain genomes for metagenomic binning, comparative biology and taxonomic classification.</title>
        <authorList>
            <person name="Goeker M."/>
        </authorList>
    </citation>
    <scope>NUCLEOTIDE SEQUENCE [LARGE SCALE GENOMIC DNA]</scope>
    <source>
        <strain evidence="3 4">DSM 104297</strain>
    </source>
</reference>
<accession>A0ABS2QQW0</accession>